<evidence type="ECO:0000256" key="9">
    <source>
        <dbReference type="ARBA" id="ARBA00023136"/>
    </source>
</evidence>
<evidence type="ECO:0000256" key="14">
    <source>
        <dbReference type="RuleBase" id="RU003848"/>
    </source>
</evidence>
<dbReference type="GO" id="GO:0012505">
    <property type="term" value="C:endomembrane system"/>
    <property type="evidence" value="ECO:0007669"/>
    <property type="project" value="UniProtKB-SubCell"/>
</dbReference>
<dbReference type="GO" id="GO:0046961">
    <property type="term" value="F:proton-transporting ATPase activity, rotational mechanism"/>
    <property type="evidence" value="ECO:0007669"/>
    <property type="project" value="TreeGrafter"/>
</dbReference>
<evidence type="ECO:0000256" key="3">
    <source>
        <dbReference type="ARBA" id="ARBA00022475"/>
    </source>
</evidence>
<keyword evidence="6 13" id="KW-0375">Hydrogen ion transport</keyword>
<keyword evidence="2 13" id="KW-0813">Transport</keyword>
<comment type="similarity">
    <text evidence="1 13 14">Belongs to the ATPase B chain family.</text>
</comment>
<evidence type="ECO:0000256" key="5">
    <source>
        <dbReference type="ARBA" id="ARBA00022692"/>
    </source>
</evidence>
<dbReference type="Proteomes" id="UP000429958">
    <property type="component" value="Unassembled WGS sequence"/>
</dbReference>
<comment type="caution">
    <text evidence="16">The sequence shown here is derived from an EMBL/GenBank/DDBJ whole genome shotgun (WGS) entry which is preliminary data.</text>
</comment>
<feature type="transmembrane region" description="Helical" evidence="13">
    <location>
        <begin position="6"/>
        <end position="23"/>
    </location>
</feature>
<evidence type="ECO:0000256" key="13">
    <source>
        <dbReference type="HAMAP-Rule" id="MF_01398"/>
    </source>
</evidence>
<dbReference type="PANTHER" id="PTHR33445">
    <property type="entry name" value="ATP SYNTHASE SUBUNIT B', CHLOROPLASTIC"/>
    <property type="match status" value="1"/>
</dbReference>
<dbReference type="EMBL" id="VUMD01000001">
    <property type="protein sequence ID" value="MSS35414.1"/>
    <property type="molecule type" value="Genomic_DNA"/>
</dbReference>
<protein>
    <recommendedName>
        <fullName evidence="13">ATP synthase subunit b</fullName>
    </recommendedName>
    <alternativeName>
        <fullName evidence="13">ATP synthase F(0) sector subunit b</fullName>
    </alternativeName>
    <alternativeName>
        <fullName evidence="13">ATPase subunit I</fullName>
    </alternativeName>
    <alternativeName>
        <fullName evidence="13">F-type ATPase subunit b</fullName>
        <shortName evidence="13">F-ATPase subunit b</shortName>
    </alternativeName>
</protein>
<evidence type="ECO:0000256" key="12">
    <source>
        <dbReference type="ARBA" id="ARBA00037847"/>
    </source>
</evidence>
<accession>A0A7X2NID7</accession>
<comment type="subcellular location">
    <subcellularLocation>
        <location evidence="13">Cell membrane</location>
        <topology evidence="13">Single-pass membrane protein</topology>
    </subcellularLocation>
    <subcellularLocation>
        <location evidence="12">Endomembrane system</location>
        <topology evidence="12">Single-pass membrane protein</topology>
    </subcellularLocation>
</comment>
<evidence type="ECO:0000313" key="16">
    <source>
        <dbReference type="EMBL" id="MSS35414.1"/>
    </source>
</evidence>
<keyword evidence="15" id="KW-0175">Coiled coil</keyword>
<dbReference type="InterPro" id="IPR005864">
    <property type="entry name" value="ATP_synth_F0_bsu_bac"/>
</dbReference>
<comment type="function">
    <text evidence="13">Component of the F(0) channel, it forms part of the peripheral stalk, linking F(1) to F(0).</text>
</comment>
<dbReference type="Gene3D" id="6.10.250.1580">
    <property type="match status" value="1"/>
</dbReference>
<gene>
    <name evidence="13 16" type="primary">atpF</name>
    <name evidence="16" type="ORF">FYJ39_02140</name>
</gene>
<dbReference type="PANTHER" id="PTHR33445:SF1">
    <property type="entry name" value="ATP SYNTHASE SUBUNIT B"/>
    <property type="match status" value="1"/>
</dbReference>
<keyword evidence="10 13" id="KW-0066">ATP synthesis</keyword>
<evidence type="ECO:0000256" key="2">
    <source>
        <dbReference type="ARBA" id="ARBA00022448"/>
    </source>
</evidence>
<evidence type="ECO:0000256" key="11">
    <source>
        <dbReference type="ARBA" id="ARBA00025198"/>
    </source>
</evidence>
<dbReference type="NCBIfam" id="TIGR01144">
    <property type="entry name" value="ATP_synt_b"/>
    <property type="match status" value="1"/>
</dbReference>
<evidence type="ECO:0000313" key="17">
    <source>
        <dbReference type="Proteomes" id="UP000429958"/>
    </source>
</evidence>
<sequence length="163" mass="18119">MLNISIWNIACTVINILVLYLFMRHFLFGPISRIMEERKAMIEADLDKASQAKKEAEQMKGQYEASIGNAEAEAARLIADAKAKAGEAYDKIIEQARLDSSRQIEDAEKAIALEREKAMSDLQAGVAGLAMTAAAKLLREQSRPEDDRSRYTRFLAEAGEGHD</sequence>
<dbReference type="GO" id="GO:0005886">
    <property type="term" value="C:plasma membrane"/>
    <property type="evidence" value="ECO:0007669"/>
    <property type="project" value="UniProtKB-SubCell"/>
</dbReference>
<dbReference type="AlphaFoldDB" id="A0A7X2NID7"/>
<keyword evidence="5 13" id="KW-0812">Transmembrane</keyword>
<proteinExistence type="inferred from homology"/>
<dbReference type="RefSeq" id="WP_154470807.1">
    <property type="nucleotide sequence ID" value="NZ_DBEWUL010000149.1"/>
</dbReference>
<dbReference type="InterPro" id="IPR050059">
    <property type="entry name" value="ATP_synthase_B_chain"/>
</dbReference>
<keyword evidence="9 13" id="KW-0472">Membrane</keyword>
<evidence type="ECO:0000256" key="10">
    <source>
        <dbReference type="ARBA" id="ARBA00023310"/>
    </source>
</evidence>
<keyword evidence="7 13" id="KW-1133">Transmembrane helix</keyword>
<evidence type="ECO:0000256" key="15">
    <source>
        <dbReference type="SAM" id="Coils"/>
    </source>
</evidence>
<evidence type="ECO:0000256" key="4">
    <source>
        <dbReference type="ARBA" id="ARBA00022547"/>
    </source>
</evidence>
<name>A0A7X2NID7_9CLOT</name>
<dbReference type="InterPro" id="IPR002146">
    <property type="entry name" value="ATP_synth_b/b'su_bac/chlpt"/>
</dbReference>
<keyword evidence="4 13" id="KW-0138">CF(0)</keyword>
<dbReference type="GO" id="GO:0045259">
    <property type="term" value="C:proton-transporting ATP synthase complex"/>
    <property type="evidence" value="ECO:0007669"/>
    <property type="project" value="UniProtKB-KW"/>
</dbReference>
<dbReference type="Pfam" id="PF00430">
    <property type="entry name" value="ATP-synt_B"/>
    <property type="match status" value="1"/>
</dbReference>
<dbReference type="InterPro" id="IPR028987">
    <property type="entry name" value="ATP_synth_B-like_membr_sf"/>
</dbReference>
<keyword evidence="8 13" id="KW-0406">Ion transport</keyword>
<evidence type="ECO:0000256" key="1">
    <source>
        <dbReference type="ARBA" id="ARBA00005513"/>
    </source>
</evidence>
<keyword evidence="17" id="KW-1185">Reference proteome</keyword>
<dbReference type="HAMAP" id="MF_01398">
    <property type="entry name" value="ATP_synth_b_bprime"/>
    <property type="match status" value="1"/>
</dbReference>
<evidence type="ECO:0000256" key="8">
    <source>
        <dbReference type="ARBA" id="ARBA00023065"/>
    </source>
</evidence>
<comment type="function">
    <text evidence="11 13">F(1)F(0) ATP synthase produces ATP from ADP in the presence of a proton or sodium gradient. F-type ATPases consist of two structural domains, F(1) containing the extramembraneous catalytic core and F(0) containing the membrane proton channel, linked together by a central stalk and a peripheral stalk. During catalysis, ATP synthesis in the catalytic domain of F(1) is coupled via a rotary mechanism of the central stalk subunits to proton translocation.</text>
</comment>
<evidence type="ECO:0000256" key="6">
    <source>
        <dbReference type="ARBA" id="ARBA00022781"/>
    </source>
</evidence>
<reference evidence="16 17" key="1">
    <citation type="submission" date="2019-08" db="EMBL/GenBank/DDBJ databases">
        <title>In-depth cultivation of the pig gut microbiome towards novel bacterial diversity and tailored functional studies.</title>
        <authorList>
            <person name="Wylensek D."/>
            <person name="Hitch T.C.A."/>
            <person name="Clavel T."/>
        </authorList>
    </citation>
    <scope>NUCLEOTIDE SEQUENCE [LARGE SCALE GENOMIC DNA]</scope>
    <source>
        <strain evidence="16 17">WCA-389-WT-23D1</strain>
    </source>
</reference>
<dbReference type="SUPFAM" id="SSF81573">
    <property type="entry name" value="F1F0 ATP synthase subunit B, membrane domain"/>
    <property type="match status" value="1"/>
</dbReference>
<organism evidence="16 17">
    <name type="scientific">Clostridium porci</name>
    <dbReference type="NCBI Taxonomy" id="2605778"/>
    <lineage>
        <taxon>Bacteria</taxon>
        <taxon>Bacillati</taxon>
        <taxon>Bacillota</taxon>
        <taxon>Clostridia</taxon>
        <taxon>Eubacteriales</taxon>
        <taxon>Clostridiaceae</taxon>
        <taxon>Clostridium</taxon>
    </lineage>
</organism>
<keyword evidence="3 13" id="KW-1003">Cell membrane</keyword>
<dbReference type="CDD" id="cd06503">
    <property type="entry name" value="ATP-synt_Fo_b"/>
    <property type="match status" value="1"/>
</dbReference>
<dbReference type="GO" id="GO:0046933">
    <property type="term" value="F:proton-transporting ATP synthase activity, rotational mechanism"/>
    <property type="evidence" value="ECO:0007669"/>
    <property type="project" value="UniProtKB-UniRule"/>
</dbReference>
<comment type="subunit">
    <text evidence="13">F-type ATPases have 2 components, F(1) - the catalytic core - and F(0) - the membrane proton channel. F(1) has five subunits: alpha(3), beta(3), gamma(1), delta(1), epsilon(1). F(0) has three main subunits: a(1), b(2) and c(10-14). The alpha and beta chains form an alternating ring which encloses part of the gamma chain. F(1) is attached to F(0) by a central stalk formed by the gamma and epsilon chains, while a peripheral stalk is formed by the delta and b chains.</text>
</comment>
<evidence type="ECO:0000256" key="7">
    <source>
        <dbReference type="ARBA" id="ARBA00022989"/>
    </source>
</evidence>
<feature type="coiled-coil region" evidence="15">
    <location>
        <begin position="39"/>
        <end position="73"/>
    </location>
</feature>